<organism evidence="1 2">
    <name type="scientific">Faecalibacterium langellae</name>
    <dbReference type="NCBI Taxonomy" id="3435293"/>
    <lineage>
        <taxon>Bacteria</taxon>
        <taxon>Bacillati</taxon>
        <taxon>Bacillota</taxon>
        <taxon>Clostridia</taxon>
        <taxon>Eubacteriales</taxon>
        <taxon>Oscillospiraceae</taxon>
        <taxon>Faecalibacterium</taxon>
    </lineage>
</organism>
<accession>A0ACC9CYP3</accession>
<evidence type="ECO:0000313" key="1">
    <source>
        <dbReference type="EMBL" id="PDX60818.1"/>
    </source>
</evidence>
<comment type="caution">
    <text evidence="1">The sequence shown here is derived from an EMBL/GenBank/DDBJ whole genome shotgun (WGS) entry which is preliminary data.</text>
</comment>
<protein>
    <submittedName>
        <fullName evidence="1">Uracil-DNA glycosylase</fullName>
    </submittedName>
</protein>
<reference evidence="1 2" key="1">
    <citation type="journal article" date="2017" name="Front. Microbiol.">
        <title>New Insights into the Diversity of the Genus Faecalibacterium.</title>
        <authorList>
            <person name="Benevides L."/>
            <person name="Burman S."/>
            <person name="Martin R."/>
            <person name="Robert V."/>
            <person name="Thomas M."/>
            <person name="Miquel S."/>
            <person name="Chain F."/>
            <person name="Sokol H."/>
            <person name="Bermudez-Humaran L.G."/>
            <person name="Morrison M."/>
            <person name="Langella P."/>
            <person name="Azevedo V.A."/>
            <person name="Chatel J.M."/>
            <person name="Soares S."/>
        </authorList>
    </citation>
    <scope>NUCLEOTIDE SEQUENCE [LARGE SCALE GENOMIC DNA]</scope>
    <source>
        <strain evidence="2">CNCM I-4541</strain>
    </source>
</reference>
<name>A0ACC9CYP3_9FIRM</name>
<evidence type="ECO:0000313" key="2">
    <source>
        <dbReference type="Proteomes" id="UP000220959"/>
    </source>
</evidence>
<gene>
    <name evidence="1" type="ORF">CGS49_12705</name>
</gene>
<sequence length="191" mass="21516">MDWDTLKTECLACTKCELCQTRTNVVFGQGAQNAEVLFVGEGPGQSEDEQGLPFVGRSGQLLDKYLFAIDLDRSRNCYIANIVKCRPPQNRDPRPEESEACMPWLREQFRLLKPKIVVCLGRIAAQRMIKPDFSVTREHGQFFEKGGILFMGTFHPAALLRQPQNKPAAFSDFAALRDTIGTVCEHTYQGD</sequence>
<dbReference type="Proteomes" id="UP000220959">
    <property type="component" value="Unassembled WGS sequence"/>
</dbReference>
<dbReference type="EMBL" id="NMTR01000021">
    <property type="protein sequence ID" value="PDX60818.1"/>
    <property type="molecule type" value="Genomic_DNA"/>
</dbReference>
<proteinExistence type="predicted"/>
<keyword evidence="2" id="KW-1185">Reference proteome</keyword>